<comment type="caution">
    <text evidence="3">The sequence shown here is derived from an EMBL/GenBank/DDBJ whole genome shotgun (WGS) entry which is preliminary data.</text>
</comment>
<evidence type="ECO:0000256" key="2">
    <source>
        <dbReference type="SAM" id="Phobius"/>
    </source>
</evidence>
<keyword evidence="4" id="KW-1185">Reference proteome</keyword>
<protein>
    <submittedName>
        <fullName evidence="3">Uncharacterized protein</fullName>
    </submittedName>
</protein>
<evidence type="ECO:0000313" key="4">
    <source>
        <dbReference type="Proteomes" id="UP000823388"/>
    </source>
</evidence>
<dbReference type="EMBL" id="CM029048">
    <property type="protein sequence ID" value="KAG2577562.1"/>
    <property type="molecule type" value="Genomic_DNA"/>
</dbReference>
<keyword evidence="2" id="KW-0812">Transmembrane</keyword>
<accession>A0A8T0QWD3</accession>
<evidence type="ECO:0000256" key="1">
    <source>
        <dbReference type="SAM" id="MobiDB-lite"/>
    </source>
</evidence>
<name>A0A8T0QWD3_PANVG</name>
<organism evidence="3 4">
    <name type="scientific">Panicum virgatum</name>
    <name type="common">Blackwell switchgrass</name>
    <dbReference type="NCBI Taxonomy" id="38727"/>
    <lineage>
        <taxon>Eukaryota</taxon>
        <taxon>Viridiplantae</taxon>
        <taxon>Streptophyta</taxon>
        <taxon>Embryophyta</taxon>
        <taxon>Tracheophyta</taxon>
        <taxon>Spermatophyta</taxon>
        <taxon>Magnoliopsida</taxon>
        <taxon>Liliopsida</taxon>
        <taxon>Poales</taxon>
        <taxon>Poaceae</taxon>
        <taxon>PACMAD clade</taxon>
        <taxon>Panicoideae</taxon>
        <taxon>Panicodae</taxon>
        <taxon>Paniceae</taxon>
        <taxon>Panicinae</taxon>
        <taxon>Panicum</taxon>
        <taxon>Panicum sect. Hiantes</taxon>
    </lineage>
</organism>
<feature type="region of interest" description="Disordered" evidence="1">
    <location>
        <begin position="85"/>
        <end position="117"/>
    </location>
</feature>
<dbReference type="PANTHER" id="PTHR34835:SF67">
    <property type="entry name" value="AMINOTRANSFERASE-LIKE PLANT MOBILE DOMAIN-CONTAINING PROTEIN"/>
    <property type="match status" value="1"/>
</dbReference>
<keyword evidence="2" id="KW-0472">Membrane</keyword>
<feature type="compositionally biased region" description="Basic residues" evidence="1">
    <location>
        <begin position="92"/>
        <end position="101"/>
    </location>
</feature>
<feature type="compositionally biased region" description="Basic and acidic residues" evidence="1">
    <location>
        <begin position="102"/>
        <end position="117"/>
    </location>
</feature>
<feature type="transmembrane region" description="Helical" evidence="2">
    <location>
        <begin position="344"/>
        <end position="365"/>
    </location>
</feature>
<evidence type="ECO:0000313" key="3">
    <source>
        <dbReference type="EMBL" id="KAG2577562.1"/>
    </source>
</evidence>
<gene>
    <name evidence="3" type="ORF">PVAP13_6NG210400</name>
</gene>
<dbReference type="Proteomes" id="UP000823388">
    <property type="component" value="Chromosome 6N"/>
</dbReference>
<proteinExistence type="predicted"/>
<sequence>MNMQRLVDRMPINPKIAVFESTQERFEVPLRPDMWSSHGVVGGPESSVQIPPGPSVVRKTNLSHDCTGHLMEDGHARGRKKAACPVVEGVYRKKKPRSSRRYSKEKNKAPDNSRRLTDYFMTREGTEGPPLLNQSAKPSQSFNIRCNPSDLLFTIQLLNHDQYAAIEALGFGHLLMMQIDAVESSDLLTSIMDRVSPVDMIIRIGPGKVLPITPSVIHMVLGLPKGGSTIPSYSRMEDVQFRKQMISDLNQECLSDDDPIHISNLQEEILKGRVDSLFMRCFFMIVFNCLLFPTSSSNIDSSNISKSMNPELFSAVDLSQSVFDDLQASIRIWHGRNKEQFTHTIYGCAVFLIVCFLYLISSHVFRLLY</sequence>
<dbReference type="AlphaFoldDB" id="A0A8T0QWD3"/>
<dbReference type="PANTHER" id="PTHR34835">
    <property type="entry name" value="OS07G0283600 PROTEIN-RELATED"/>
    <property type="match status" value="1"/>
</dbReference>
<reference evidence="3" key="1">
    <citation type="submission" date="2020-05" db="EMBL/GenBank/DDBJ databases">
        <title>WGS assembly of Panicum virgatum.</title>
        <authorList>
            <person name="Lovell J.T."/>
            <person name="Jenkins J."/>
            <person name="Shu S."/>
            <person name="Juenger T.E."/>
            <person name="Schmutz J."/>
        </authorList>
    </citation>
    <scope>NUCLEOTIDE SEQUENCE</scope>
    <source>
        <strain evidence="3">AP13</strain>
    </source>
</reference>
<keyword evidence="2" id="KW-1133">Transmembrane helix</keyword>